<sequence>MESQSLQGAQELLCINTEKVYDWVILQANVSQNVLAAALGALPIDPCGPTVSNLTTTCYLVDPVTGEELDLNEEIPIDELGEREDRTFVIDGALVTLQRVTFTKPLSVIVEFSGLTGTTPFVEISDPIAIDIPESLYLCAPEGTRIAVRLSDLDCSVNVNCTAGALTSVDIVLGICQSVQSLADVTIELVADFCQPRDVLVEQCPTPAIPPQCPVLFPGNGDNGDGPTGPAPTPATLTRPNSNS</sequence>
<dbReference type="EMBL" id="CP046956">
    <property type="protein sequence ID" value="QTM98566.1"/>
    <property type="molecule type" value="Genomic_DNA"/>
</dbReference>
<evidence type="ECO:0000256" key="1">
    <source>
        <dbReference type="SAM" id="MobiDB-lite"/>
    </source>
</evidence>
<protein>
    <recommendedName>
        <fullName evidence="4">SipL SPOCS domain-containing protein</fullName>
    </recommendedName>
</protein>
<feature type="region of interest" description="Disordered" evidence="1">
    <location>
        <begin position="215"/>
        <end position="244"/>
    </location>
</feature>
<evidence type="ECO:0008006" key="4">
    <source>
        <dbReference type="Google" id="ProtNLM"/>
    </source>
</evidence>
<keyword evidence="3" id="KW-1185">Reference proteome</keyword>
<dbReference type="RefSeq" id="WP_209367391.1">
    <property type="nucleotide sequence ID" value="NZ_CP046956.1"/>
</dbReference>
<accession>A0ABX7VPL3</accession>
<proteinExistence type="predicted"/>
<evidence type="ECO:0000313" key="3">
    <source>
        <dbReference type="Proteomes" id="UP000665043"/>
    </source>
</evidence>
<organism evidence="2 3">
    <name type="scientific">Sediminibacillus dalangtanensis</name>
    <dbReference type="NCBI Taxonomy" id="2729421"/>
    <lineage>
        <taxon>Bacteria</taxon>
        <taxon>Bacillati</taxon>
        <taxon>Bacillota</taxon>
        <taxon>Bacilli</taxon>
        <taxon>Bacillales</taxon>
        <taxon>Bacillaceae</taxon>
        <taxon>Sediminibacillus</taxon>
    </lineage>
</organism>
<reference evidence="2 3" key="1">
    <citation type="submission" date="2019-12" db="EMBL/GenBank/DDBJ databases">
        <title>The whole genome sequencing of a strain isolated from a Mars analog, Dalangtan Playa.</title>
        <authorList>
            <person name="Huang T."/>
        </authorList>
    </citation>
    <scope>NUCLEOTIDE SEQUENCE [LARGE SCALE GENOMIC DNA]</scope>
    <source>
        <strain evidence="2 3">DP4-553-S</strain>
    </source>
</reference>
<dbReference type="Proteomes" id="UP000665043">
    <property type="component" value="Chromosome"/>
</dbReference>
<name>A0ABX7VPL3_9BACI</name>
<evidence type="ECO:0000313" key="2">
    <source>
        <dbReference type="EMBL" id="QTM98566.1"/>
    </source>
</evidence>
<gene>
    <name evidence="2" type="ORF">ERJ70_04190</name>
</gene>